<sequence length="606" mass="65355">MPESQADSDSSEDEADEKPNIVTLPPTGVDSVNLEGSSQSMSRQSSLSSVSSSPQKTPFRSLISTRGQKAREESLSSISHLQTPPKSGSSSDSATHNSARALRNRKSEPIPPPRDSSSTVAPRPRGRPRKVLDSSSTAAHGSGKQADGESHFLRARKSLPAVILKKGDTPTPAAVTKKAVPSVPTCATCSTPLPPPPVAERSPRKGKSKEVKEECARCKRHFLIFNAAWPQRTPNPGSSFIPTPRESTPAECSQRRVSHSNLPGLDKKLKAIDNTHKRVREEESASIVSKKRKITPPEVAVQQGGSRVGRRKRVPSLKARESSGPIIKSEFSETVSLSGVLDLKRSGSRQKRSREVDTVDSHVAQQSISEGLKSKRGRRSAPEVVEAERVEDNVIVDADDRRDKSFWPCLPLPPNGLGVKHLGLLNVRPNPCSISRWRSSYGSFESTPTLVDDDTDDNASDIHPSTPPDNGVNDDIVVDSIAEVSTTYPLGTPEVPPESDSESEVVEKIPPPKLTVSTIGLFSKPNPVELARRIWAPLTPTVDSAEDDPRTPQRRSNLSNALSSPESAKVLRTKLGPPLTLHPKRIPSTNFPAQGDSGTSSGEDVS</sequence>
<protein>
    <submittedName>
        <fullName evidence="2">Uncharacterized protein</fullName>
    </submittedName>
</protein>
<feature type="compositionally biased region" description="Polar residues" evidence="1">
    <location>
        <begin position="75"/>
        <end position="98"/>
    </location>
</feature>
<accession>A0A0H2S906</accession>
<keyword evidence="3" id="KW-1185">Reference proteome</keyword>
<dbReference type="OrthoDB" id="6627536at2759"/>
<feature type="compositionally biased region" description="Polar residues" evidence="1">
    <location>
        <begin position="232"/>
        <end position="241"/>
    </location>
</feature>
<dbReference type="STRING" id="27342.A0A0H2S906"/>
<reference evidence="2 3" key="1">
    <citation type="submission" date="2015-04" db="EMBL/GenBank/DDBJ databases">
        <title>Complete genome sequence of Schizopora paradoxa KUC8140, a cosmopolitan wood degrader in East Asia.</title>
        <authorList>
            <consortium name="DOE Joint Genome Institute"/>
            <person name="Min B."/>
            <person name="Park H."/>
            <person name="Jang Y."/>
            <person name="Kim J.-J."/>
            <person name="Kim K.H."/>
            <person name="Pangilinan J."/>
            <person name="Lipzen A."/>
            <person name="Riley R."/>
            <person name="Grigoriev I.V."/>
            <person name="Spatafora J.W."/>
            <person name="Choi I.-G."/>
        </authorList>
    </citation>
    <scope>NUCLEOTIDE SEQUENCE [LARGE SCALE GENOMIC DNA]</scope>
    <source>
        <strain evidence="2 3">KUC8140</strain>
    </source>
</reference>
<feature type="region of interest" description="Disordered" evidence="1">
    <location>
        <begin position="229"/>
        <end position="261"/>
    </location>
</feature>
<name>A0A0H2S906_9AGAM</name>
<dbReference type="Proteomes" id="UP000053477">
    <property type="component" value="Unassembled WGS sequence"/>
</dbReference>
<organism evidence="2 3">
    <name type="scientific">Schizopora paradoxa</name>
    <dbReference type="NCBI Taxonomy" id="27342"/>
    <lineage>
        <taxon>Eukaryota</taxon>
        <taxon>Fungi</taxon>
        <taxon>Dikarya</taxon>
        <taxon>Basidiomycota</taxon>
        <taxon>Agaricomycotina</taxon>
        <taxon>Agaricomycetes</taxon>
        <taxon>Hymenochaetales</taxon>
        <taxon>Schizoporaceae</taxon>
        <taxon>Schizopora</taxon>
    </lineage>
</organism>
<dbReference type="InParanoid" id="A0A0H2S906"/>
<evidence type="ECO:0000313" key="3">
    <source>
        <dbReference type="Proteomes" id="UP000053477"/>
    </source>
</evidence>
<feature type="region of interest" description="Disordered" evidence="1">
    <location>
        <begin position="363"/>
        <end position="384"/>
    </location>
</feature>
<dbReference type="EMBL" id="KQ085882">
    <property type="protein sequence ID" value="KLO20359.1"/>
    <property type="molecule type" value="Genomic_DNA"/>
</dbReference>
<feature type="compositionally biased region" description="Polar residues" evidence="1">
    <location>
        <begin position="56"/>
        <end position="67"/>
    </location>
</feature>
<feature type="region of interest" description="Disordered" evidence="1">
    <location>
        <begin position="1"/>
        <end position="153"/>
    </location>
</feature>
<feature type="compositionally biased region" description="Polar residues" evidence="1">
    <location>
        <begin position="587"/>
        <end position="606"/>
    </location>
</feature>
<feature type="region of interest" description="Disordered" evidence="1">
    <location>
        <begin position="280"/>
        <end position="315"/>
    </location>
</feature>
<feature type="region of interest" description="Disordered" evidence="1">
    <location>
        <begin position="541"/>
        <end position="606"/>
    </location>
</feature>
<gene>
    <name evidence="2" type="ORF">SCHPADRAFT_2227</name>
</gene>
<proteinExistence type="predicted"/>
<feature type="compositionally biased region" description="Low complexity" evidence="1">
    <location>
        <begin position="37"/>
        <end position="55"/>
    </location>
</feature>
<feature type="region of interest" description="Disordered" evidence="1">
    <location>
        <begin position="168"/>
        <end position="212"/>
    </location>
</feature>
<evidence type="ECO:0000256" key="1">
    <source>
        <dbReference type="SAM" id="MobiDB-lite"/>
    </source>
</evidence>
<dbReference type="AlphaFoldDB" id="A0A0H2S906"/>
<feature type="region of interest" description="Disordered" evidence="1">
    <location>
        <begin position="451"/>
        <end position="474"/>
    </location>
</feature>
<evidence type="ECO:0000313" key="2">
    <source>
        <dbReference type="EMBL" id="KLO20359.1"/>
    </source>
</evidence>
<feature type="compositionally biased region" description="Polar residues" evidence="1">
    <location>
        <begin position="554"/>
        <end position="566"/>
    </location>
</feature>